<evidence type="ECO:0000256" key="1">
    <source>
        <dbReference type="ARBA" id="ARBA00001946"/>
    </source>
</evidence>
<feature type="domain" description="Nudix hydrolase" evidence="10">
    <location>
        <begin position="125"/>
        <end position="252"/>
    </location>
</feature>
<keyword evidence="7" id="KW-0460">Magnesium</keyword>
<evidence type="ECO:0000256" key="2">
    <source>
        <dbReference type="ARBA" id="ARBA00001947"/>
    </source>
</evidence>
<dbReference type="GO" id="GO:0019677">
    <property type="term" value="P:NAD+ catabolic process"/>
    <property type="evidence" value="ECO:0007669"/>
    <property type="project" value="TreeGrafter"/>
</dbReference>
<comment type="cofactor">
    <cofactor evidence="2">
        <name>Zn(2+)</name>
        <dbReference type="ChEBI" id="CHEBI:29105"/>
    </cofactor>
</comment>
<evidence type="ECO:0000256" key="5">
    <source>
        <dbReference type="ARBA" id="ARBA00022723"/>
    </source>
</evidence>
<dbReference type="PANTHER" id="PTHR42904">
    <property type="entry name" value="NUDIX HYDROLASE, NUDC SUBFAMILY"/>
    <property type="match status" value="1"/>
</dbReference>
<reference evidence="11" key="1">
    <citation type="submission" date="2020-04" db="EMBL/GenBank/DDBJ databases">
        <title>Deep metagenomics examines the oral microbiome during advanced dental caries in children, revealing novel taxa and co-occurrences with host molecules.</title>
        <authorList>
            <person name="Baker J.L."/>
            <person name="Morton J.T."/>
            <person name="Dinis M."/>
            <person name="Alvarez R."/>
            <person name="Tran N.C."/>
            <person name="Knight R."/>
            <person name="Edlund A."/>
        </authorList>
    </citation>
    <scope>NUCLEOTIDE SEQUENCE</scope>
    <source>
        <strain evidence="11">JCVI_34_bin.1</strain>
    </source>
</reference>
<dbReference type="Proteomes" id="UP000704068">
    <property type="component" value="Unassembled WGS sequence"/>
</dbReference>
<dbReference type="InterPro" id="IPR020084">
    <property type="entry name" value="NUDIX_hydrolase_CS"/>
</dbReference>
<gene>
    <name evidence="11" type="primary">nudC</name>
    <name evidence="11" type="ORF">HXK21_03110</name>
</gene>
<keyword evidence="6 11" id="KW-0378">Hydrolase</keyword>
<dbReference type="SUPFAM" id="SSF55811">
    <property type="entry name" value="Nudix"/>
    <property type="match status" value="2"/>
</dbReference>
<dbReference type="Pfam" id="PF00293">
    <property type="entry name" value="NUDIX"/>
    <property type="match status" value="1"/>
</dbReference>
<dbReference type="InterPro" id="IPR049734">
    <property type="entry name" value="NudC-like_C"/>
</dbReference>
<dbReference type="AlphaFoldDB" id="A0A929RXQ8"/>
<evidence type="ECO:0000256" key="8">
    <source>
        <dbReference type="ARBA" id="ARBA00023027"/>
    </source>
</evidence>
<proteinExistence type="inferred from homology"/>
<dbReference type="GO" id="GO:0046872">
    <property type="term" value="F:metal ion binding"/>
    <property type="evidence" value="ECO:0007669"/>
    <property type="project" value="UniProtKB-KW"/>
</dbReference>
<accession>A0A929RXQ8</accession>
<comment type="cofactor">
    <cofactor evidence="1">
        <name>Mg(2+)</name>
        <dbReference type="ChEBI" id="CHEBI:18420"/>
    </cofactor>
</comment>
<keyword evidence="5" id="KW-0479">Metal-binding</keyword>
<dbReference type="RefSeq" id="WP_303763212.1">
    <property type="nucleotide sequence ID" value="NZ_JABZGR010000005.1"/>
</dbReference>
<dbReference type="Gene3D" id="3.90.79.10">
    <property type="entry name" value="Nucleoside Triphosphate Pyrophosphohydrolase"/>
    <property type="match status" value="1"/>
</dbReference>
<organism evidence="11 12">
    <name type="scientific">Alloprevotella tannerae</name>
    <dbReference type="NCBI Taxonomy" id="76122"/>
    <lineage>
        <taxon>Bacteria</taxon>
        <taxon>Pseudomonadati</taxon>
        <taxon>Bacteroidota</taxon>
        <taxon>Bacteroidia</taxon>
        <taxon>Bacteroidales</taxon>
        <taxon>Prevotellaceae</taxon>
        <taxon>Alloprevotella</taxon>
    </lineage>
</organism>
<dbReference type="PANTHER" id="PTHR42904:SF6">
    <property type="entry name" value="NAD-CAPPED RNA HYDROLASE NUDT12"/>
    <property type="match status" value="1"/>
</dbReference>
<evidence type="ECO:0000313" key="11">
    <source>
        <dbReference type="EMBL" id="MBF0970019.1"/>
    </source>
</evidence>
<dbReference type="Pfam" id="PF09296">
    <property type="entry name" value="NUDIX-like"/>
    <property type="match status" value="1"/>
</dbReference>
<dbReference type="Gene3D" id="3.90.79.20">
    <property type="match status" value="1"/>
</dbReference>
<dbReference type="GO" id="GO:0035529">
    <property type="term" value="F:NADH pyrophosphatase activity"/>
    <property type="evidence" value="ECO:0007669"/>
    <property type="project" value="TreeGrafter"/>
</dbReference>
<evidence type="ECO:0000256" key="4">
    <source>
        <dbReference type="ARBA" id="ARBA00012381"/>
    </source>
</evidence>
<keyword evidence="8" id="KW-0520">NAD</keyword>
<dbReference type="EMBL" id="JABZGR010000005">
    <property type="protein sequence ID" value="MBF0970019.1"/>
    <property type="molecule type" value="Genomic_DNA"/>
</dbReference>
<dbReference type="InterPro" id="IPR000086">
    <property type="entry name" value="NUDIX_hydrolase_dom"/>
</dbReference>
<dbReference type="EC" id="3.6.1.22" evidence="4"/>
<evidence type="ECO:0000259" key="10">
    <source>
        <dbReference type="PROSITE" id="PS51462"/>
    </source>
</evidence>
<comment type="caution">
    <text evidence="11">The sequence shown here is derived from an EMBL/GenBank/DDBJ whole genome shotgun (WGS) entry which is preliminary data.</text>
</comment>
<name>A0A929RXQ8_9BACT</name>
<dbReference type="InterPro" id="IPR015375">
    <property type="entry name" value="NADH_PPase-like_N"/>
</dbReference>
<dbReference type="InterPro" id="IPR015797">
    <property type="entry name" value="NUDIX_hydrolase-like_dom_sf"/>
</dbReference>
<dbReference type="CDD" id="cd03429">
    <property type="entry name" value="NUDIX_NADH_pyrophosphatase_Nudt13"/>
    <property type="match status" value="1"/>
</dbReference>
<dbReference type="GO" id="GO:0005829">
    <property type="term" value="C:cytosol"/>
    <property type="evidence" value="ECO:0007669"/>
    <property type="project" value="TreeGrafter"/>
</dbReference>
<comment type="similarity">
    <text evidence="3">Belongs to the Nudix hydrolase family. NudC subfamily.</text>
</comment>
<dbReference type="InterPro" id="IPR050241">
    <property type="entry name" value="NAD-cap_RNA_hydrolase_NudC"/>
</dbReference>
<comment type="catalytic activity">
    <reaction evidence="9">
        <text>a 5'-end NAD(+)-phospho-ribonucleoside in mRNA + H2O = a 5'-end phospho-adenosine-phospho-ribonucleoside in mRNA + beta-nicotinamide D-ribonucleotide + 2 H(+)</text>
        <dbReference type="Rhea" id="RHEA:60876"/>
        <dbReference type="Rhea" id="RHEA-COMP:15698"/>
        <dbReference type="Rhea" id="RHEA-COMP:15719"/>
        <dbReference type="ChEBI" id="CHEBI:14649"/>
        <dbReference type="ChEBI" id="CHEBI:15377"/>
        <dbReference type="ChEBI" id="CHEBI:15378"/>
        <dbReference type="ChEBI" id="CHEBI:144029"/>
        <dbReference type="ChEBI" id="CHEBI:144051"/>
    </reaction>
    <physiologicalReaction direction="left-to-right" evidence="9">
        <dbReference type="Rhea" id="RHEA:60877"/>
    </physiologicalReaction>
</comment>
<sequence>MKKEAYWFIFCSDTILLTEEKRLPIAKTCPLHLEVWQTIITLPELNGRPCFSVQMSAPITQASFTMMPLRQSYYHLPFEEYLMAGKARELQYWDTTTKFCGVCGSPMKFHTSISKRCISCGKEIWPSLATAIIVAITRGEEILLIQSRNFTANYMGLVAGFVETGESLEECVHREVLEETGLKIKNLSYFASQPWPYPSGLMVGFKAEYDSGQLCLQRSELRKGGWYRYDALPAIPGPMSLARILIDDWLRSFSIHL</sequence>
<dbReference type="PROSITE" id="PS51462">
    <property type="entry name" value="NUDIX"/>
    <property type="match status" value="1"/>
</dbReference>
<evidence type="ECO:0000256" key="9">
    <source>
        <dbReference type="ARBA" id="ARBA00023679"/>
    </source>
</evidence>
<protein>
    <recommendedName>
        <fullName evidence="4">NAD(+) diphosphatase</fullName>
        <ecNumber evidence="4">3.6.1.22</ecNumber>
    </recommendedName>
</protein>
<dbReference type="GO" id="GO:0006742">
    <property type="term" value="P:NADP+ catabolic process"/>
    <property type="evidence" value="ECO:0007669"/>
    <property type="project" value="TreeGrafter"/>
</dbReference>
<dbReference type="NCBIfam" id="NF001299">
    <property type="entry name" value="PRK00241.1"/>
    <property type="match status" value="1"/>
</dbReference>
<evidence type="ECO:0000256" key="3">
    <source>
        <dbReference type="ARBA" id="ARBA00009595"/>
    </source>
</evidence>
<evidence type="ECO:0000313" key="12">
    <source>
        <dbReference type="Proteomes" id="UP000704068"/>
    </source>
</evidence>
<dbReference type="PROSITE" id="PS00893">
    <property type="entry name" value="NUDIX_BOX"/>
    <property type="match status" value="1"/>
</dbReference>
<evidence type="ECO:0000256" key="6">
    <source>
        <dbReference type="ARBA" id="ARBA00022801"/>
    </source>
</evidence>
<evidence type="ECO:0000256" key="7">
    <source>
        <dbReference type="ARBA" id="ARBA00022842"/>
    </source>
</evidence>